<dbReference type="KEGG" id="aoa:dqs_3235"/>
<dbReference type="HOGENOM" id="CLU_187414_0_0_4"/>
<sequence length="90" mass="9687">MLTMDTLDAYAHFGGDIDAKARMRGGGVVAVSDEDWYLIDDLIQRLGLVQAGLASPAFAAKTEQHLQAVTADEPTRDRLRQMAARARAGG</sequence>
<dbReference type="Proteomes" id="UP000002588">
    <property type="component" value="Chromosome"/>
</dbReference>
<keyword evidence="2" id="KW-1185">Reference proteome</keyword>
<proteinExistence type="predicted"/>
<gene>
    <name evidence="1" type="ordered locus">azo3104</name>
</gene>
<evidence type="ECO:0000313" key="2">
    <source>
        <dbReference type="Proteomes" id="UP000002588"/>
    </source>
</evidence>
<dbReference type="RefSeq" id="WP_011766829.1">
    <property type="nucleotide sequence ID" value="NC_008702.1"/>
</dbReference>
<name>A1KA65_AZOSB</name>
<accession>A1KA65</accession>
<dbReference type="EMBL" id="AM406670">
    <property type="protein sequence ID" value="CAL95721.1"/>
    <property type="molecule type" value="Genomic_DNA"/>
</dbReference>
<dbReference type="OrthoDB" id="800014at2"/>
<dbReference type="STRING" id="62928.azo3104"/>
<dbReference type="KEGG" id="azo:azo3104"/>
<dbReference type="eggNOG" id="ENOG5033A4K">
    <property type="taxonomic scope" value="Bacteria"/>
</dbReference>
<evidence type="ECO:0000313" key="1">
    <source>
        <dbReference type="EMBL" id="CAL95721.1"/>
    </source>
</evidence>
<reference evidence="1 2" key="1">
    <citation type="journal article" date="2006" name="Nat. Biotechnol.">
        <title>Complete genome of the mutualistic, N2-fixing grass endophyte Azoarcus sp. strain BH72.</title>
        <authorList>
            <person name="Krause A."/>
            <person name="Ramakumar A."/>
            <person name="Bartels D."/>
            <person name="Battistoni F."/>
            <person name="Bekel T."/>
            <person name="Boch J."/>
            <person name="Boehm M."/>
            <person name="Friedrich F."/>
            <person name="Hurek T."/>
            <person name="Krause L."/>
            <person name="Linke B."/>
            <person name="McHardy A.C."/>
            <person name="Sarkar A."/>
            <person name="Schneiker S."/>
            <person name="Syed A.A."/>
            <person name="Thauer R."/>
            <person name="Vorhoelter F.-J."/>
            <person name="Weidner S."/>
            <person name="Puehler A."/>
            <person name="Reinhold-Hurek B."/>
            <person name="Kaiser O."/>
            <person name="Goesmann A."/>
        </authorList>
    </citation>
    <scope>NUCLEOTIDE SEQUENCE [LARGE SCALE GENOMIC DNA]</scope>
    <source>
        <strain evidence="1 2">BH72</strain>
    </source>
</reference>
<dbReference type="AlphaFoldDB" id="A1KA65"/>
<protein>
    <submittedName>
        <fullName evidence="1">Uncharacterized protein</fullName>
    </submittedName>
</protein>
<organism evidence="1 2">
    <name type="scientific">Azoarcus sp. (strain BH72)</name>
    <dbReference type="NCBI Taxonomy" id="418699"/>
    <lineage>
        <taxon>Bacteria</taxon>
        <taxon>Pseudomonadati</taxon>
        <taxon>Pseudomonadota</taxon>
        <taxon>Betaproteobacteria</taxon>
        <taxon>Rhodocyclales</taxon>
        <taxon>Zoogloeaceae</taxon>
        <taxon>Azoarcus</taxon>
    </lineage>
</organism>